<dbReference type="InterPro" id="IPR006036">
    <property type="entry name" value="K_uptake_TrkA"/>
</dbReference>
<keyword evidence="5" id="KW-0520">NAD</keyword>
<protein>
    <recommendedName>
        <fullName evidence="1">Trk system potassium uptake protein TrkA</fullName>
    </recommendedName>
</protein>
<dbReference type="PANTHER" id="PTHR43833">
    <property type="entry name" value="POTASSIUM CHANNEL PROTEIN 2-RELATED-RELATED"/>
    <property type="match status" value="1"/>
</dbReference>
<dbReference type="InterPro" id="IPR036721">
    <property type="entry name" value="RCK_C_sf"/>
</dbReference>
<gene>
    <name evidence="9" type="ORF">HMPREF9625_00430</name>
</gene>
<evidence type="ECO:0000256" key="4">
    <source>
        <dbReference type="ARBA" id="ARBA00022958"/>
    </source>
</evidence>
<dbReference type="GO" id="GO:0015079">
    <property type="term" value="F:potassium ion transmembrane transporter activity"/>
    <property type="evidence" value="ECO:0007669"/>
    <property type="project" value="InterPro"/>
</dbReference>
<comment type="caution">
    <text evidence="9">The sequence shown here is derived from an EMBL/GenBank/DDBJ whole genome shotgun (WGS) entry which is preliminary data.</text>
</comment>
<dbReference type="Gene3D" id="3.30.70.1450">
    <property type="entry name" value="Regulator of K+ conductance, C-terminal domain"/>
    <property type="match status" value="2"/>
</dbReference>
<keyword evidence="2" id="KW-0813">Transport</keyword>
<dbReference type="NCBIfam" id="NF007033">
    <property type="entry name" value="PRK09496.1-5"/>
    <property type="match status" value="1"/>
</dbReference>
<reference evidence="9" key="2">
    <citation type="submission" date="2013-03" db="EMBL/GenBank/DDBJ databases">
        <title>The Genome Sequence of Oribacterium sp. ACB1.</title>
        <authorList>
            <consortium name="The Broad Institute Genomics Platform"/>
            <consortium name="The Broad Institute Genome Sequencing Center for Infectious Disease"/>
            <person name="Earl A."/>
            <person name="Ward D."/>
            <person name="Feldgarden M."/>
            <person name="Gevers D."/>
            <person name="Sizova M."/>
            <person name="Hazen A."/>
            <person name="Epstein S."/>
            <person name="Walker B."/>
            <person name="Young S."/>
            <person name="Zeng Q."/>
            <person name="Gargeya S."/>
            <person name="Fitzgerald M."/>
            <person name="Haas B."/>
            <person name="Abouelleil A."/>
            <person name="Allen A.W."/>
            <person name="Alvarado L."/>
            <person name="Arachchi H.M."/>
            <person name="Berlin A.M."/>
            <person name="Chapman S.B."/>
            <person name="Gainer-Dewar J."/>
            <person name="Goldberg J."/>
            <person name="Griggs A."/>
            <person name="Gujja S."/>
            <person name="Hansen M."/>
            <person name="Howarth C."/>
            <person name="Imamovic A."/>
            <person name="Ireland A."/>
            <person name="Larimer J."/>
            <person name="McCowan C."/>
            <person name="Murphy C."/>
            <person name="Pearson M."/>
            <person name="Poon T.W."/>
            <person name="Priest M."/>
            <person name="Roberts A."/>
            <person name="Saif S."/>
            <person name="Shea T."/>
            <person name="Sisk P."/>
            <person name="Sykes S."/>
            <person name="Wortman J."/>
            <person name="Nusbaum C."/>
            <person name="Birren B."/>
        </authorList>
    </citation>
    <scope>NUCLEOTIDE SEQUENCE [LARGE SCALE GENOMIC DNA]</scope>
    <source>
        <strain evidence="9">ACB1</strain>
    </source>
</reference>
<dbReference type="STRING" id="796943.HMPREF9625_00430"/>
<evidence type="ECO:0000259" key="8">
    <source>
        <dbReference type="PROSITE" id="PS51202"/>
    </source>
</evidence>
<dbReference type="PROSITE" id="PS51202">
    <property type="entry name" value="RCK_C"/>
    <property type="match status" value="2"/>
</dbReference>
<dbReference type="AlphaFoldDB" id="G9WM47"/>
<dbReference type="Pfam" id="PF02080">
    <property type="entry name" value="TrkA_C"/>
    <property type="match status" value="1"/>
</dbReference>
<name>G9WM47_9FIRM</name>
<evidence type="ECO:0000256" key="2">
    <source>
        <dbReference type="ARBA" id="ARBA00022448"/>
    </source>
</evidence>
<accession>G9WM47</accession>
<dbReference type="PATRIC" id="fig|796943.3.peg.824"/>
<dbReference type="InterPro" id="IPR036291">
    <property type="entry name" value="NAD(P)-bd_dom_sf"/>
</dbReference>
<evidence type="ECO:0000256" key="6">
    <source>
        <dbReference type="ARBA" id="ARBA00023065"/>
    </source>
</evidence>
<dbReference type="GO" id="GO:0005886">
    <property type="term" value="C:plasma membrane"/>
    <property type="evidence" value="ECO:0007669"/>
    <property type="project" value="InterPro"/>
</dbReference>
<feature type="domain" description="RCK N-terminal" evidence="7">
    <location>
        <begin position="1"/>
        <end position="120"/>
    </location>
</feature>
<keyword evidence="6" id="KW-0406">Ion transport</keyword>
<evidence type="ECO:0000256" key="3">
    <source>
        <dbReference type="ARBA" id="ARBA00022538"/>
    </source>
</evidence>
<dbReference type="Gene3D" id="3.40.50.720">
    <property type="entry name" value="NAD(P)-binding Rossmann-like Domain"/>
    <property type="match status" value="2"/>
</dbReference>
<keyword evidence="10" id="KW-1185">Reference proteome</keyword>
<evidence type="ECO:0000256" key="1">
    <source>
        <dbReference type="ARBA" id="ARBA00017378"/>
    </source>
</evidence>
<dbReference type="InterPro" id="IPR050721">
    <property type="entry name" value="Trk_Ktr_HKT_K-transport"/>
</dbReference>
<dbReference type="Pfam" id="PF02254">
    <property type="entry name" value="TrkA_N"/>
    <property type="match status" value="2"/>
</dbReference>
<dbReference type="SUPFAM" id="SSF51735">
    <property type="entry name" value="NAD(P)-binding Rossmann-fold domains"/>
    <property type="match status" value="2"/>
</dbReference>
<feature type="domain" description="RCK C-terminal" evidence="8">
    <location>
        <begin position="374"/>
        <end position="458"/>
    </location>
</feature>
<organism evidence="9 10">
    <name type="scientific">Oribacterium parvum ACB1</name>
    <dbReference type="NCBI Taxonomy" id="796943"/>
    <lineage>
        <taxon>Bacteria</taxon>
        <taxon>Bacillati</taxon>
        <taxon>Bacillota</taxon>
        <taxon>Clostridia</taxon>
        <taxon>Lachnospirales</taxon>
        <taxon>Lachnospiraceae</taxon>
        <taxon>Oribacterium</taxon>
    </lineage>
</organism>
<feature type="domain" description="RCK C-terminal" evidence="8">
    <location>
        <begin position="141"/>
        <end position="225"/>
    </location>
</feature>
<dbReference type="InterPro" id="IPR006037">
    <property type="entry name" value="RCK_C"/>
</dbReference>
<evidence type="ECO:0000256" key="5">
    <source>
        <dbReference type="ARBA" id="ARBA00023027"/>
    </source>
</evidence>
<sequence length="467" mass="52404">MNIIVVGCGKVGLNLADQLNKEGHNITIIDNDEKELRHAVDFLDVMGVHGNGAMPQTLREAGIAEADVLIAATNQDEVNMLCCLFAKKEGHYCSTIARIRDPQYTTEIKYLRDELNLAMVINPEMAAAKEIERLLRFPSAIKIDSFSRGRLDLIRAKVPTESQLVGIPFYKMKKEIGLDVLVCCIERGEEVLIPKGSDCFMAGDEISFIASTKHITEFFLKLGLKYTPIRDCMIVGGGRVSYYIAKYIEETHLNLKLKIIDSNKERCDFLAEELPDCSIINGNGIDQELLKREGIETTDAFCSLTGFDEENIMLSLYAGKLSKTRLITKVNRITFENVIREMNLGSVIYPKQIIADSIVRYVRALENSKGSNVETLYKIADGRAEALEFRVLNDPNLINIPLSDIQLNDGVLICGIIRNHRVITPNGSDMMKMGDRVIIVTKNTGYNDLRDILKMNNEEESGIHYEL</sequence>
<keyword evidence="4" id="KW-0630">Potassium</keyword>
<evidence type="ECO:0000313" key="9">
    <source>
        <dbReference type="EMBL" id="EHL12393.1"/>
    </source>
</evidence>
<evidence type="ECO:0000259" key="7">
    <source>
        <dbReference type="PROSITE" id="PS51201"/>
    </source>
</evidence>
<dbReference type="PRINTS" id="PR00335">
    <property type="entry name" value="KUPTAKETRKA"/>
</dbReference>
<dbReference type="HOGENOM" id="CLU_046525_0_1_9"/>
<dbReference type="RefSeq" id="WP_009534297.1">
    <property type="nucleotide sequence ID" value="NZ_KE148312.1"/>
</dbReference>
<proteinExistence type="predicted"/>
<dbReference type="Proteomes" id="UP000018461">
    <property type="component" value="Unassembled WGS sequence"/>
</dbReference>
<dbReference type="PROSITE" id="PS51201">
    <property type="entry name" value="RCK_N"/>
    <property type="match status" value="2"/>
</dbReference>
<dbReference type="SUPFAM" id="SSF116726">
    <property type="entry name" value="TrkA C-terminal domain-like"/>
    <property type="match status" value="2"/>
</dbReference>
<dbReference type="NCBIfam" id="NF007039">
    <property type="entry name" value="PRK09496.3-2"/>
    <property type="match status" value="1"/>
</dbReference>
<dbReference type="PANTHER" id="PTHR43833:SF5">
    <property type="entry name" value="TRK SYSTEM POTASSIUM UPTAKE PROTEIN TRKA"/>
    <property type="match status" value="1"/>
</dbReference>
<dbReference type="NCBIfam" id="NF007032">
    <property type="entry name" value="PRK09496.1-4"/>
    <property type="match status" value="1"/>
</dbReference>
<dbReference type="EMBL" id="AFZC02000003">
    <property type="protein sequence ID" value="EHL12393.1"/>
    <property type="molecule type" value="Genomic_DNA"/>
</dbReference>
<dbReference type="NCBIfam" id="NF007031">
    <property type="entry name" value="PRK09496.1-2"/>
    <property type="match status" value="1"/>
</dbReference>
<keyword evidence="3" id="KW-0633">Potassium transport</keyword>
<dbReference type="InterPro" id="IPR003148">
    <property type="entry name" value="RCK_N"/>
</dbReference>
<evidence type="ECO:0000313" key="10">
    <source>
        <dbReference type="Proteomes" id="UP000018461"/>
    </source>
</evidence>
<reference evidence="9" key="1">
    <citation type="submission" date="2011-08" db="EMBL/GenBank/DDBJ databases">
        <authorList>
            <consortium name="The Broad Institute Genome Sequencing Platform"/>
            <person name="Earl A."/>
            <person name="Ward D."/>
            <person name="Feldgarden M."/>
            <person name="Gevers D."/>
            <person name="Sizova M."/>
            <person name="Hazen A."/>
            <person name="Epstein S."/>
            <person name="Young S.K."/>
            <person name="Zeng Q."/>
            <person name="Gargeya S."/>
            <person name="Fitzgerald M."/>
            <person name="Haas B."/>
            <person name="Abouelleil A."/>
            <person name="Alvarado L."/>
            <person name="Arachchi H.M."/>
            <person name="Berlin A."/>
            <person name="Brown A."/>
            <person name="Chapman S.B."/>
            <person name="Chen Z."/>
            <person name="Dunbar C."/>
            <person name="Freedman E."/>
            <person name="Gearin G."/>
            <person name="Gellesch M."/>
            <person name="Goldberg J."/>
            <person name="Griggs A."/>
            <person name="Gujja S."/>
            <person name="Heiman D."/>
            <person name="Howarth C."/>
            <person name="Larson L."/>
            <person name="Lui A."/>
            <person name="MacDonald P.J.P."/>
            <person name="Montmayeur A."/>
            <person name="Murphy C."/>
            <person name="Neiman D."/>
            <person name="Pearson M."/>
            <person name="Priest M."/>
            <person name="Roberts A."/>
            <person name="Saif S."/>
            <person name="Shea T."/>
            <person name="Shenoy N."/>
            <person name="Sisk P."/>
            <person name="Stolte C."/>
            <person name="Sykes S."/>
            <person name="Wortman J."/>
            <person name="Nusbaum C."/>
            <person name="Birren B."/>
        </authorList>
    </citation>
    <scope>NUCLEOTIDE SEQUENCE [LARGE SCALE GENOMIC DNA]</scope>
    <source>
        <strain evidence="9">ACB1</strain>
    </source>
</reference>
<feature type="domain" description="RCK N-terminal" evidence="7">
    <location>
        <begin position="229"/>
        <end position="347"/>
    </location>
</feature>